<reference evidence="8" key="1">
    <citation type="journal article" date="2016" name="Nat. Commun.">
        <title>The channel catfish genome sequence provides insights into the evolution of scale formation in teleosts.</title>
        <authorList>
            <person name="Liu Z."/>
            <person name="Liu S."/>
            <person name="Yao J."/>
            <person name="Bao L."/>
            <person name="Zhang J."/>
            <person name="Li Y."/>
            <person name="Jiang C."/>
            <person name="Sun L."/>
            <person name="Wang R."/>
            <person name="Zhang Y."/>
            <person name="Zhou T."/>
            <person name="Zeng Q."/>
            <person name="Fu Q."/>
            <person name="Gao S."/>
            <person name="Li N."/>
            <person name="Koren S."/>
            <person name="Jiang Y."/>
            <person name="Zimin A."/>
            <person name="Xu P."/>
            <person name="Phillippy A.M."/>
            <person name="Geng X."/>
            <person name="Song L."/>
            <person name="Sun F."/>
            <person name="Li C."/>
            <person name="Wang X."/>
            <person name="Chen A."/>
            <person name="Jin Y."/>
            <person name="Yuan Z."/>
            <person name="Yang Y."/>
            <person name="Tan S."/>
            <person name="Peatman E."/>
            <person name="Lu J."/>
            <person name="Qin Z."/>
            <person name="Dunham R."/>
            <person name="Li Z."/>
            <person name="Sonstegard T."/>
            <person name="Feng J."/>
            <person name="Danzmann R.G."/>
            <person name="Schroeder S."/>
            <person name="Scheffler B."/>
            <person name="Duke M.V."/>
            <person name="Ballard L."/>
            <person name="Kucuktas H."/>
            <person name="Kaltenboeck L."/>
            <person name="Liu H."/>
            <person name="Armbruster J."/>
            <person name="Xie Y."/>
            <person name="Kirby M.L."/>
            <person name="Tian Y."/>
            <person name="Flanagan M.E."/>
            <person name="Mu W."/>
            <person name="Waldbieser G.C."/>
        </authorList>
    </citation>
    <scope>NUCLEOTIDE SEQUENCE [LARGE SCALE GENOMIC DNA]</scope>
    <source>
        <strain evidence="8">SDA103</strain>
    </source>
</reference>
<evidence type="ECO:0000256" key="5">
    <source>
        <dbReference type="ARBA" id="ARBA00022840"/>
    </source>
</evidence>
<evidence type="ECO:0000313" key="8">
    <source>
        <dbReference type="Proteomes" id="UP000221080"/>
    </source>
</evidence>
<evidence type="ECO:0000256" key="4">
    <source>
        <dbReference type="ARBA" id="ARBA00022806"/>
    </source>
</evidence>
<feature type="region of interest" description="Disordered" evidence="6">
    <location>
        <begin position="1"/>
        <end position="26"/>
    </location>
</feature>
<dbReference type="GO" id="GO:0004540">
    <property type="term" value="F:RNA nuclease activity"/>
    <property type="evidence" value="ECO:0007669"/>
    <property type="project" value="InterPro"/>
</dbReference>
<dbReference type="GO" id="GO:0005524">
    <property type="term" value="F:ATP binding"/>
    <property type="evidence" value="ECO:0007669"/>
    <property type="project" value="UniProtKB-KW"/>
</dbReference>
<keyword evidence="5" id="KW-0067">ATP-binding</keyword>
<accession>A0A2D0RR47</accession>
<keyword evidence="2" id="KW-0547">Nucleotide-binding</keyword>
<dbReference type="InterPro" id="IPR047187">
    <property type="entry name" value="SF1_C_Upf1"/>
</dbReference>
<reference evidence="9" key="2">
    <citation type="submission" date="2025-08" db="UniProtKB">
        <authorList>
            <consortium name="RefSeq"/>
        </authorList>
    </citation>
    <scope>IDENTIFICATION</scope>
    <source>
        <tissue evidence="9">Blood</tissue>
    </source>
</reference>
<dbReference type="InterPro" id="IPR027417">
    <property type="entry name" value="P-loop_NTPase"/>
</dbReference>
<evidence type="ECO:0000313" key="9">
    <source>
        <dbReference type="RefSeq" id="XP_017332977.1"/>
    </source>
</evidence>
<dbReference type="InterPro" id="IPR041677">
    <property type="entry name" value="DNA2/NAM7_AAA_11"/>
</dbReference>
<dbReference type="GeneID" id="108270673"/>
<dbReference type="GO" id="GO:0003723">
    <property type="term" value="F:RNA binding"/>
    <property type="evidence" value="ECO:0007669"/>
    <property type="project" value="InterPro"/>
</dbReference>
<dbReference type="InterPro" id="IPR056787">
    <property type="entry name" value="OB_HELZ2"/>
</dbReference>
<dbReference type="Pfam" id="PF25049">
    <property type="entry name" value="OB_HELZ2"/>
    <property type="match status" value="1"/>
</dbReference>
<keyword evidence="4 9" id="KW-0347">Helicase</keyword>
<dbReference type="RefSeq" id="XP_017332977.1">
    <property type="nucleotide sequence ID" value="XM_017477488.3"/>
</dbReference>
<keyword evidence="3" id="KW-0378">Hydrolase</keyword>
<dbReference type="Gene3D" id="3.40.50.300">
    <property type="entry name" value="P-loop containing nucleotide triphosphate hydrolases"/>
    <property type="match status" value="2"/>
</dbReference>
<dbReference type="Pfam" id="PF00773">
    <property type="entry name" value="RNB"/>
    <property type="match status" value="1"/>
</dbReference>
<evidence type="ECO:0000256" key="6">
    <source>
        <dbReference type="SAM" id="MobiDB-lite"/>
    </source>
</evidence>
<dbReference type="FunFam" id="3.40.50.300:FF:001313">
    <property type="entry name" value="Helicase with zinc finger domain 2"/>
    <property type="match status" value="1"/>
</dbReference>
<dbReference type="Pfam" id="PF13087">
    <property type="entry name" value="AAA_12"/>
    <property type="match status" value="1"/>
</dbReference>
<dbReference type="Pfam" id="PF13086">
    <property type="entry name" value="AAA_11"/>
    <property type="match status" value="1"/>
</dbReference>
<dbReference type="SMART" id="SM00955">
    <property type="entry name" value="RNB"/>
    <property type="match status" value="1"/>
</dbReference>
<dbReference type="GO" id="GO:0016787">
    <property type="term" value="F:hydrolase activity"/>
    <property type="evidence" value="ECO:0007669"/>
    <property type="project" value="UniProtKB-KW"/>
</dbReference>
<dbReference type="InterPro" id="IPR050534">
    <property type="entry name" value="Coronavir_polyprotein_1ab"/>
</dbReference>
<dbReference type="InterPro" id="IPR041679">
    <property type="entry name" value="DNA2/NAM7-like_C"/>
</dbReference>
<sequence length="1576" mass="180632">MGKNKRKSSKSKSEKPNVSSGTRTTEKASEIISALFKHSSPDFQWESLFDQEHTQEELEEMLTTKPHEFKRCKLKMERHDLAYAKPLNDPTSVIRISGTDHVGRSFPGDEVCVQILNRELQPNPGESLKGKVVGLMHRSEECCTVICRMEGRKKLVTPVKNNMTTICILQKEPDKIEIRKRNPQSEYWFTEKCIDIVEDQLLVVKVLKWEKNRRYPLGAVTKVISQEEYFNALLELECGIKGPPPSFQPRCDQKESEKRQDFRNDRTFTIDSSKAHDLDDAFSLTDKGEQYMLAIHITDVASYIRKGSEEDTFAKDQGRTFYHPADVNEAETAFMFSREASSKYLSLLPGEDRNVISLVLMINKATSMIESSSFTLSLIKSDARLSYEEADEIIEERRLDDNEAPFNFSSVEDCVAVAYCFTKVLRKFRLEGSWSSGQRKGDSRAHCMVEELMNFYNNAVAEELISNDLTRDLTPLRCHFKPDREVLDPFKMKYSEKLPFSPYLSQICEVAGAGFKETRARESSICVLKPVFQQMEVFTKDRDYHKLVHLIISDEIHPTLYRMAKEFTEIQNKSLILRSCSNLSSKLGHYDLQLNAYTWATSPMRRYLDLILQRLLHRIISGKHQLDMEYTKAEIDQFCTDWDSSEDFDLESLRFINATKPSCTDMTKLAVVAQLAPKKHEFTVSIPLDRVPGLMIKYRNLKVVEQPEYNHQDESCTLKWRRRVYSFSEVEKIHPPSEINGNVIPISVQIWTKIISAVKVKDWDTVSECLQGVKKYDRKSPVNSKAYVNEDFKEWNMELKLDEVLQVQLGTEVINGARMPAVNILTVDACFEVCLEHARNPINCFIANTECHASKTKYWNCKEYQEIWGKLCEMDTAYNAVEENNSVILEDVSIKWTGATETSLRGFFKMTQTQKEQWSLEFDLTNCYLCIRLRDQCAEKEEETDATQSNGSGLSDLQNALPFTWVAHGVPIKSQTRQRGKEKKTNTKSQCIQINFQINLHNMANVPADLQHGETKFTVEVIPKKIPYVQYEHAIENLKKANDLVKSIATGSVFKESSEPTELPSVDDYMDDNLDLQLLNESQERAVQEALKNPFTLIQGPPGTGKTVVGVHITYQFYLKNKALEAECPKQPPRQVQDGSLNEKIPKKRGILYCGPSNKSVDIVAEQLLKLRGVLKPLRIYCDQMEMREYPYPRSELKLCRRSLRDEKPKDVLRDISLMDLVRRPENPHSKKIKEFEDGTVEFDAKSYRTVLKKAQEHELLKHDVILCTCSTALKPVLMETMDFRQILIDECAMATEPEAFIPLVSHKPEQIVLLGDHKQIRPIVTCARVKELGMEKSLFERYMAKALMLDTQYRMHQSICEFPSQEFYGGKLITGTKQRTCLLLNKNNSPTAIVFGHVEGEEISLAVSTAAGNEHSVANELEAKQAVRIAHLLISKSRVKPEDVVILTPYNAQMSKIKMMLAEKKNQAIQDVSVCTIMKSQGSEWRYVIISTVRSCTLSEIENEPYTSKGWLGKKLGFITDPNQVNVAITRAQDGLCILGNRHLLKCSELWKRLLSHYQEKNCVLDAEDIRVRRS</sequence>
<dbReference type="STRING" id="7998.ENSIPUP00000026037"/>
<dbReference type="KEGG" id="ipu:108270673"/>
<evidence type="ECO:0000256" key="2">
    <source>
        <dbReference type="ARBA" id="ARBA00022741"/>
    </source>
</evidence>
<dbReference type="PANTHER" id="PTHR43788:SF10">
    <property type="entry name" value="HELICASE WITH ZINC FINGER 2, TRANSCRIPTIONAL COACTIVATOR"/>
    <property type="match status" value="1"/>
</dbReference>
<proteinExistence type="inferred from homology"/>
<dbReference type="InterPro" id="IPR001900">
    <property type="entry name" value="RNase_II/R"/>
</dbReference>
<dbReference type="Proteomes" id="UP000221080">
    <property type="component" value="Chromosome 10"/>
</dbReference>
<name>A0A2D0RR47_ICTPU</name>
<comment type="similarity">
    <text evidence="1">Belongs to the DNA2/NAM7 helicase family.</text>
</comment>
<gene>
    <name evidence="9" type="primary">helz2a</name>
</gene>
<evidence type="ECO:0000256" key="3">
    <source>
        <dbReference type="ARBA" id="ARBA00022801"/>
    </source>
</evidence>
<dbReference type="SUPFAM" id="SSF52540">
    <property type="entry name" value="P-loop containing nucleoside triphosphate hydrolases"/>
    <property type="match status" value="1"/>
</dbReference>
<dbReference type="SUPFAM" id="SSF50249">
    <property type="entry name" value="Nucleic acid-binding proteins"/>
    <property type="match status" value="2"/>
</dbReference>
<dbReference type="CTD" id="562461"/>
<feature type="compositionally biased region" description="Basic residues" evidence="6">
    <location>
        <begin position="1"/>
        <end position="10"/>
    </location>
</feature>
<evidence type="ECO:0000259" key="7">
    <source>
        <dbReference type="SMART" id="SM00955"/>
    </source>
</evidence>
<dbReference type="OrthoDB" id="2285229at2759"/>
<dbReference type="CDD" id="cd18808">
    <property type="entry name" value="SF1_C_Upf1"/>
    <property type="match status" value="1"/>
</dbReference>
<keyword evidence="8" id="KW-1185">Reference proteome</keyword>
<feature type="domain" description="RNB" evidence="7">
    <location>
        <begin position="259"/>
        <end position="622"/>
    </location>
</feature>
<evidence type="ECO:0000256" key="1">
    <source>
        <dbReference type="ARBA" id="ARBA00007913"/>
    </source>
</evidence>
<dbReference type="GO" id="GO:0043139">
    <property type="term" value="F:5'-3' DNA helicase activity"/>
    <property type="evidence" value="ECO:0007669"/>
    <property type="project" value="TreeGrafter"/>
</dbReference>
<dbReference type="InterPro" id="IPR012340">
    <property type="entry name" value="NA-bd_OB-fold"/>
</dbReference>
<dbReference type="PANTHER" id="PTHR43788">
    <property type="entry name" value="DNA2/NAM7 HELICASE FAMILY MEMBER"/>
    <property type="match status" value="1"/>
</dbReference>
<protein>
    <submittedName>
        <fullName evidence="9">Helicase with zinc finger domain 2 isoform X1</fullName>
    </submittedName>
</protein>
<organism evidence="8 9">
    <name type="scientific">Ictalurus punctatus</name>
    <name type="common">Channel catfish</name>
    <name type="synonym">Silurus punctatus</name>
    <dbReference type="NCBI Taxonomy" id="7998"/>
    <lineage>
        <taxon>Eukaryota</taxon>
        <taxon>Metazoa</taxon>
        <taxon>Chordata</taxon>
        <taxon>Craniata</taxon>
        <taxon>Vertebrata</taxon>
        <taxon>Euteleostomi</taxon>
        <taxon>Actinopterygii</taxon>
        <taxon>Neopterygii</taxon>
        <taxon>Teleostei</taxon>
        <taxon>Ostariophysi</taxon>
        <taxon>Siluriformes</taxon>
        <taxon>Ictaluridae</taxon>
        <taxon>Ictalurus</taxon>
    </lineage>
</organism>